<dbReference type="AlphaFoldDB" id="A0A830FN75"/>
<name>A0A830FN75_9EURY</name>
<protein>
    <submittedName>
        <fullName evidence="1">Uncharacterized protein</fullName>
    </submittedName>
</protein>
<accession>A0A830FN75</accession>
<reference evidence="1" key="2">
    <citation type="submission" date="2020-09" db="EMBL/GenBank/DDBJ databases">
        <authorList>
            <person name="Sun Q."/>
            <person name="Ohkuma M."/>
        </authorList>
    </citation>
    <scope>NUCLEOTIDE SEQUENCE</scope>
    <source>
        <strain evidence="1">JCM 16108</strain>
    </source>
</reference>
<sequence length="141" mass="15355">MTDRATRRRGARSGMSFEDLPEGWAVWHDDGGRAVLVFRPDVFEGEAYDAAHLPTLYVSTRSPDVPMRRGGAASDGWHVACTLEPEVHVRALESSHETRAAAVEAAVAAAERFARGEVAFDDVYATQPPEAYLARLAELTG</sequence>
<proteinExistence type="predicted"/>
<gene>
    <name evidence="1" type="ORF">GCM10009017_00570</name>
</gene>
<dbReference type="InterPro" id="IPR043858">
    <property type="entry name" value="DUF5820"/>
</dbReference>
<dbReference type="Proteomes" id="UP000614609">
    <property type="component" value="Unassembled WGS sequence"/>
</dbReference>
<reference evidence="1" key="1">
    <citation type="journal article" date="2014" name="Int. J. Syst. Evol. Microbiol.">
        <title>Complete genome sequence of Corynebacterium casei LMG S-19264T (=DSM 44701T), isolated from a smear-ripened cheese.</title>
        <authorList>
            <consortium name="US DOE Joint Genome Institute (JGI-PGF)"/>
            <person name="Walter F."/>
            <person name="Albersmeier A."/>
            <person name="Kalinowski J."/>
            <person name="Ruckert C."/>
        </authorList>
    </citation>
    <scope>NUCLEOTIDE SEQUENCE</scope>
    <source>
        <strain evidence="1">JCM 16108</strain>
    </source>
</reference>
<comment type="caution">
    <text evidence="1">The sequence shown here is derived from an EMBL/GenBank/DDBJ whole genome shotgun (WGS) entry which is preliminary data.</text>
</comment>
<keyword evidence="2" id="KW-1185">Reference proteome</keyword>
<evidence type="ECO:0000313" key="2">
    <source>
        <dbReference type="Proteomes" id="UP000614609"/>
    </source>
</evidence>
<dbReference type="Pfam" id="PF19137">
    <property type="entry name" value="DUF5820"/>
    <property type="match status" value="1"/>
</dbReference>
<dbReference type="EMBL" id="BMOO01000001">
    <property type="protein sequence ID" value="GGM54090.1"/>
    <property type="molecule type" value="Genomic_DNA"/>
</dbReference>
<organism evidence="1 2">
    <name type="scientific">Halarchaeum rubridurum</name>
    <dbReference type="NCBI Taxonomy" id="489911"/>
    <lineage>
        <taxon>Archaea</taxon>
        <taxon>Methanobacteriati</taxon>
        <taxon>Methanobacteriota</taxon>
        <taxon>Stenosarchaea group</taxon>
        <taxon>Halobacteria</taxon>
        <taxon>Halobacteriales</taxon>
        <taxon>Halobacteriaceae</taxon>
    </lineage>
</organism>
<evidence type="ECO:0000313" key="1">
    <source>
        <dbReference type="EMBL" id="GGM54090.1"/>
    </source>
</evidence>